<evidence type="ECO:0000256" key="1">
    <source>
        <dbReference type="SAM" id="Phobius"/>
    </source>
</evidence>
<keyword evidence="1" id="KW-1133">Transmembrane helix</keyword>
<dbReference type="Proteomes" id="UP000886796">
    <property type="component" value="Unassembled WGS sequence"/>
</dbReference>
<organism evidence="2 3">
    <name type="scientific">Candidatus Faecousia excrementigallinarum</name>
    <dbReference type="NCBI Taxonomy" id="2840806"/>
    <lineage>
        <taxon>Bacteria</taxon>
        <taxon>Bacillati</taxon>
        <taxon>Bacillota</taxon>
        <taxon>Clostridia</taxon>
        <taxon>Eubacteriales</taxon>
        <taxon>Oscillospiraceae</taxon>
        <taxon>Faecousia</taxon>
    </lineage>
</organism>
<protein>
    <submittedName>
        <fullName evidence="2">DUF3021 domain-containing protein</fullName>
    </submittedName>
</protein>
<dbReference type="EMBL" id="DVFK01000112">
    <property type="protein sequence ID" value="HIQ68531.1"/>
    <property type="molecule type" value="Genomic_DNA"/>
</dbReference>
<keyword evidence="1" id="KW-0472">Membrane</keyword>
<sequence>MKKQVLLSALWGFSLGIAIGHVITILLSFARGDGGFYPCMPELIAEMGSELQAVTLQTLLYGCIGVSFSVSSRVWQMDRWSLLKQTGVYFLVNATVLLLAAYILRWMHRSVVGFLIYLGIFTAIFALAWVIQYGIWKRSLKKINQKLNKLNNG</sequence>
<keyword evidence="1" id="KW-0812">Transmembrane</keyword>
<evidence type="ECO:0000313" key="2">
    <source>
        <dbReference type="EMBL" id="HIQ68531.1"/>
    </source>
</evidence>
<name>A0A9D0Z3D6_9FIRM</name>
<feature type="transmembrane region" description="Helical" evidence="1">
    <location>
        <begin position="114"/>
        <end position="136"/>
    </location>
</feature>
<dbReference type="InterPro" id="IPR021560">
    <property type="entry name" value="DUF3021"/>
</dbReference>
<evidence type="ECO:0000313" key="3">
    <source>
        <dbReference type="Proteomes" id="UP000886796"/>
    </source>
</evidence>
<dbReference type="Pfam" id="PF11457">
    <property type="entry name" value="DUF3021"/>
    <property type="match status" value="1"/>
</dbReference>
<reference evidence="2" key="2">
    <citation type="journal article" date="2021" name="PeerJ">
        <title>Extensive microbial diversity within the chicken gut microbiome revealed by metagenomics and culture.</title>
        <authorList>
            <person name="Gilroy R."/>
            <person name="Ravi A."/>
            <person name="Getino M."/>
            <person name="Pursley I."/>
            <person name="Horton D.L."/>
            <person name="Alikhan N.F."/>
            <person name="Baker D."/>
            <person name="Gharbi K."/>
            <person name="Hall N."/>
            <person name="Watson M."/>
            <person name="Adriaenssens E.M."/>
            <person name="Foster-Nyarko E."/>
            <person name="Jarju S."/>
            <person name="Secka A."/>
            <person name="Antonio M."/>
            <person name="Oren A."/>
            <person name="Chaudhuri R.R."/>
            <person name="La Ragione R."/>
            <person name="Hildebrand F."/>
            <person name="Pallen M.J."/>
        </authorList>
    </citation>
    <scope>NUCLEOTIDE SEQUENCE</scope>
    <source>
        <strain evidence="2">13361</strain>
    </source>
</reference>
<comment type="caution">
    <text evidence="2">The sequence shown here is derived from an EMBL/GenBank/DDBJ whole genome shotgun (WGS) entry which is preliminary data.</text>
</comment>
<gene>
    <name evidence="2" type="ORF">IAB74_08505</name>
</gene>
<reference evidence="2" key="1">
    <citation type="submission" date="2020-10" db="EMBL/GenBank/DDBJ databases">
        <authorList>
            <person name="Gilroy R."/>
        </authorList>
    </citation>
    <scope>NUCLEOTIDE SEQUENCE</scope>
    <source>
        <strain evidence="2">13361</strain>
    </source>
</reference>
<feature type="transmembrane region" description="Helical" evidence="1">
    <location>
        <begin position="87"/>
        <end position="108"/>
    </location>
</feature>
<proteinExistence type="predicted"/>
<feature type="transmembrane region" description="Helical" evidence="1">
    <location>
        <begin position="58"/>
        <end position="75"/>
    </location>
</feature>
<accession>A0A9D0Z3D6</accession>
<dbReference type="AlphaFoldDB" id="A0A9D0Z3D6"/>